<reference evidence="2" key="1">
    <citation type="submission" date="2015-07" db="EMBL/GenBank/DDBJ databases">
        <authorList>
            <person name="Rodrigo-Torres Lidia"/>
            <person name="Arahal R.David."/>
        </authorList>
    </citation>
    <scope>NUCLEOTIDE SEQUENCE [LARGE SCALE GENOMIC DNA]</scope>
    <source>
        <strain evidence="2">CECT 4801</strain>
    </source>
</reference>
<proteinExistence type="predicted"/>
<protein>
    <submittedName>
        <fullName evidence="1">Uncharacterized protein</fullName>
    </submittedName>
</protein>
<dbReference type="RefSeq" id="WP_055658970.1">
    <property type="nucleotide sequence ID" value="NZ_CXST01000002.1"/>
</dbReference>
<dbReference type="AlphaFoldDB" id="A0A0M6Y8Z5"/>
<accession>A0A0M6Y8Z5</accession>
<gene>
    <name evidence="1" type="ORF">LAL4801_04202</name>
</gene>
<organism evidence="1 2">
    <name type="scientific">Roseibium aggregatum</name>
    <dbReference type="NCBI Taxonomy" id="187304"/>
    <lineage>
        <taxon>Bacteria</taxon>
        <taxon>Pseudomonadati</taxon>
        <taxon>Pseudomonadota</taxon>
        <taxon>Alphaproteobacteria</taxon>
        <taxon>Hyphomicrobiales</taxon>
        <taxon>Stappiaceae</taxon>
        <taxon>Roseibium</taxon>
    </lineage>
</organism>
<dbReference type="EMBL" id="CXST01000002">
    <property type="protein sequence ID" value="CTQ45747.1"/>
    <property type="molecule type" value="Genomic_DNA"/>
</dbReference>
<evidence type="ECO:0000313" key="2">
    <source>
        <dbReference type="Proteomes" id="UP000048926"/>
    </source>
</evidence>
<keyword evidence="2" id="KW-1185">Reference proteome</keyword>
<evidence type="ECO:0000313" key="1">
    <source>
        <dbReference type="EMBL" id="CTQ45747.1"/>
    </source>
</evidence>
<sequence>MNEVARAAYLIEAVDYIAELTAAIGRLPLDSVPEDLRNLREEAGAFVEVLEENGVNDLNEVMAEDEPCGCCSDDEVETSLEEFLSECAGSVEGEGVILVFYPE</sequence>
<name>A0A0M6Y8Z5_9HYPH</name>
<dbReference type="Proteomes" id="UP000048926">
    <property type="component" value="Unassembled WGS sequence"/>
</dbReference>